<sequence>MAKMYGKGKTAIESEELQKRRWQIELEFVQCLSNPNYLNCKNNITSIGLSLINHLPQKYDPEPARTNLPH</sequence>
<accession>B4IVN7</accession>
<dbReference type="Gene3D" id="1.10.10.1340">
    <property type="entry name" value="Mediator of RNA polymerase II, submodule Med31 (Soh1)"/>
    <property type="match status" value="1"/>
</dbReference>
<gene>
    <name evidence="8" type="primary">Dyak\GE14983</name>
    <name evidence="8" type="synonym">dyak_GLEANR_15972</name>
    <name evidence="8" type="synonym">GE14983</name>
    <name evidence="8" type="ORF">Dyak_GE14983</name>
</gene>
<reference evidence="8 9" key="2">
    <citation type="journal article" date="2007" name="PLoS Biol.">
        <title>Principles of genome evolution in the Drosophila melanogaster species group.</title>
        <authorList>
            <person name="Ranz J.M."/>
            <person name="Maurin D."/>
            <person name="Chan Y.S."/>
            <person name="von Grotthuss M."/>
            <person name="Hillier L.W."/>
            <person name="Roote J."/>
            <person name="Ashburner M."/>
            <person name="Bergman C.M."/>
        </authorList>
    </citation>
    <scope>NUCLEOTIDE SEQUENCE [LARGE SCALE GENOMIC DNA]</scope>
    <source>
        <strain evidence="9">Tai18E2 / Tucson 14021-0261.01</strain>
    </source>
</reference>
<comment type="similarity">
    <text evidence="2 7">Belongs to the Mediator complex subunit 31 family.</text>
</comment>
<dbReference type="HOGENOM" id="CLU_2608648_0_0_1"/>
<comment type="subcellular location">
    <subcellularLocation>
        <location evidence="1 7">Nucleus</location>
    </subcellularLocation>
</comment>
<evidence type="ECO:0000256" key="6">
    <source>
        <dbReference type="ARBA" id="ARBA00023242"/>
    </source>
</evidence>
<comment type="subunit">
    <text evidence="7">Component of the Mediator complex.</text>
</comment>
<dbReference type="Pfam" id="PF05669">
    <property type="entry name" value="Med31"/>
    <property type="match status" value="1"/>
</dbReference>
<evidence type="ECO:0000256" key="7">
    <source>
        <dbReference type="RuleBase" id="RU364129"/>
    </source>
</evidence>
<name>B4IVN7_DROYA</name>
<dbReference type="InterPro" id="IPR038089">
    <property type="entry name" value="Med31_sf"/>
</dbReference>
<feature type="non-terminal residue" evidence="8">
    <location>
        <position position="70"/>
    </location>
</feature>
<protein>
    <recommendedName>
        <fullName evidence="7">Mediator of RNA polymerase II transcription subunit 31</fullName>
    </recommendedName>
</protein>
<organism evidence="8 9">
    <name type="scientific">Drosophila yakuba</name>
    <name type="common">Fruit fly</name>
    <dbReference type="NCBI Taxonomy" id="7245"/>
    <lineage>
        <taxon>Eukaryota</taxon>
        <taxon>Metazoa</taxon>
        <taxon>Ecdysozoa</taxon>
        <taxon>Arthropoda</taxon>
        <taxon>Hexapoda</taxon>
        <taxon>Insecta</taxon>
        <taxon>Pterygota</taxon>
        <taxon>Neoptera</taxon>
        <taxon>Endopterygota</taxon>
        <taxon>Diptera</taxon>
        <taxon>Brachycera</taxon>
        <taxon>Muscomorpha</taxon>
        <taxon>Ephydroidea</taxon>
        <taxon>Drosophilidae</taxon>
        <taxon>Drosophila</taxon>
        <taxon>Sophophora</taxon>
    </lineage>
</organism>
<evidence type="ECO:0000256" key="1">
    <source>
        <dbReference type="ARBA" id="ARBA00004123"/>
    </source>
</evidence>
<evidence type="ECO:0000256" key="2">
    <source>
        <dbReference type="ARBA" id="ARBA00006378"/>
    </source>
</evidence>
<dbReference type="InterPro" id="IPR008831">
    <property type="entry name" value="Mediator_Med31"/>
</dbReference>
<dbReference type="KEGG" id="dya:Dyak_GE14983"/>
<keyword evidence="6 7" id="KW-0539">Nucleus</keyword>
<keyword evidence="4 7" id="KW-0010">Activator</keyword>
<dbReference type="GO" id="GO:0006355">
    <property type="term" value="P:regulation of DNA-templated transcription"/>
    <property type="evidence" value="ECO:0007669"/>
    <property type="project" value="InterPro"/>
</dbReference>
<dbReference type="EMBL" id="CH893322">
    <property type="protein sequence ID" value="EDX00650.2"/>
    <property type="molecule type" value="Genomic_DNA"/>
</dbReference>
<dbReference type="OrthoDB" id="10257739at2759"/>
<evidence type="ECO:0000313" key="8">
    <source>
        <dbReference type="EMBL" id="EDX00650.2"/>
    </source>
</evidence>
<evidence type="ECO:0000256" key="3">
    <source>
        <dbReference type="ARBA" id="ARBA00023015"/>
    </source>
</evidence>
<evidence type="ECO:0000313" key="9">
    <source>
        <dbReference type="Proteomes" id="UP000002282"/>
    </source>
</evidence>
<evidence type="ECO:0000256" key="4">
    <source>
        <dbReference type="ARBA" id="ARBA00023159"/>
    </source>
</evidence>
<proteinExistence type="inferred from homology"/>
<dbReference type="GO" id="GO:0003712">
    <property type="term" value="F:transcription coregulator activity"/>
    <property type="evidence" value="ECO:0007669"/>
    <property type="project" value="InterPro"/>
</dbReference>
<dbReference type="GO" id="GO:0016592">
    <property type="term" value="C:mediator complex"/>
    <property type="evidence" value="ECO:0007669"/>
    <property type="project" value="InterPro"/>
</dbReference>
<dbReference type="eggNOG" id="KOG4086">
    <property type="taxonomic scope" value="Eukaryota"/>
</dbReference>
<dbReference type="AlphaFoldDB" id="B4IVN7"/>
<keyword evidence="5 7" id="KW-0804">Transcription</keyword>
<keyword evidence="9" id="KW-1185">Reference proteome</keyword>
<evidence type="ECO:0000256" key="5">
    <source>
        <dbReference type="ARBA" id="ARBA00023163"/>
    </source>
</evidence>
<dbReference type="Proteomes" id="UP000002282">
    <property type="component" value="Unassembled WGS sequence"/>
</dbReference>
<keyword evidence="3 7" id="KW-0805">Transcription regulation</keyword>
<reference evidence="8 9" key="1">
    <citation type="journal article" date="2007" name="Nature">
        <title>Evolution of genes and genomes on the Drosophila phylogeny.</title>
        <authorList>
            <consortium name="Drosophila 12 Genomes Consortium"/>
            <person name="Clark A.G."/>
            <person name="Eisen M.B."/>
            <person name="Smith D.R."/>
            <person name="Bergman C.M."/>
            <person name="Oliver B."/>
            <person name="Markow T.A."/>
            <person name="Kaufman T.C."/>
            <person name="Kellis M."/>
            <person name="Gelbart W."/>
            <person name="Iyer V.N."/>
            <person name="Pollard D.A."/>
            <person name="Sackton T.B."/>
            <person name="Larracuente A.M."/>
            <person name="Singh N.D."/>
            <person name="Abad J.P."/>
            <person name="Abt D.N."/>
            <person name="Adryan B."/>
            <person name="Aguade M."/>
            <person name="Akashi H."/>
            <person name="Anderson W.W."/>
            <person name="Aquadro C.F."/>
            <person name="Ardell D.H."/>
            <person name="Arguello R."/>
            <person name="Artieri C.G."/>
            <person name="Barbash D.A."/>
            <person name="Barker D."/>
            <person name="Barsanti P."/>
            <person name="Batterham P."/>
            <person name="Batzoglou S."/>
            <person name="Begun D."/>
            <person name="Bhutkar A."/>
            <person name="Blanco E."/>
            <person name="Bosak S.A."/>
            <person name="Bradley R.K."/>
            <person name="Brand A.D."/>
            <person name="Brent M.R."/>
            <person name="Brooks A.N."/>
            <person name="Brown R.H."/>
            <person name="Butlin R.K."/>
            <person name="Caggese C."/>
            <person name="Calvi B.R."/>
            <person name="Bernardo de Carvalho A."/>
            <person name="Caspi A."/>
            <person name="Castrezana S."/>
            <person name="Celniker S.E."/>
            <person name="Chang J.L."/>
            <person name="Chapple C."/>
            <person name="Chatterji S."/>
            <person name="Chinwalla A."/>
            <person name="Civetta A."/>
            <person name="Clifton S.W."/>
            <person name="Comeron J.M."/>
            <person name="Costello J.C."/>
            <person name="Coyne J.A."/>
            <person name="Daub J."/>
            <person name="David R.G."/>
            <person name="Delcher A.L."/>
            <person name="Delehaunty K."/>
            <person name="Do C.B."/>
            <person name="Ebling H."/>
            <person name="Edwards K."/>
            <person name="Eickbush T."/>
            <person name="Evans J.D."/>
            <person name="Filipski A."/>
            <person name="Findeiss S."/>
            <person name="Freyhult E."/>
            <person name="Fulton L."/>
            <person name="Fulton R."/>
            <person name="Garcia A.C."/>
            <person name="Gardiner A."/>
            <person name="Garfield D.A."/>
            <person name="Garvin B.E."/>
            <person name="Gibson G."/>
            <person name="Gilbert D."/>
            <person name="Gnerre S."/>
            <person name="Godfrey J."/>
            <person name="Good R."/>
            <person name="Gotea V."/>
            <person name="Gravely B."/>
            <person name="Greenberg A.J."/>
            <person name="Griffiths-Jones S."/>
            <person name="Gross S."/>
            <person name="Guigo R."/>
            <person name="Gustafson E.A."/>
            <person name="Haerty W."/>
            <person name="Hahn M.W."/>
            <person name="Halligan D.L."/>
            <person name="Halpern A.L."/>
            <person name="Halter G.M."/>
            <person name="Han M.V."/>
            <person name="Heger A."/>
            <person name="Hillier L."/>
            <person name="Hinrichs A.S."/>
            <person name="Holmes I."/>
            <person name="Hoskins R.A."/>
            <person name="Hubisz M.J."/>
            <person name="Hultmark D."/>
            <person name="Huntley M.A."/>
            <person name="Jaffe D.B."/>
            <person name="Jagadeeshan S."/>
            <person name="Jeck W.R."/>
            <person name="Johnson J."/>
            <person name="Jones C.D."/>
            <person name="Jordan W.C."/>
            <person name="Karpen G.H."/>
            <person name="Kataoka E."/>
            <person name="Keightley P.D."/>
            <person name="Kheradpour P."/>
            <person name="Kirkness E.F."/>
            <person name="Koerich L.B."/>
            <person name="Kristiansen K."/>
            <person name="Kudrna D."/>
            <person name="Kulathinal R.J."/>
            <person name="Kumar S."/>
            <person name="Kwok R."/>
            <person name="Lander E."/>
            <person name="Langley C.H."/>
            <person name="Lapoint R."/>
            <person name="Lazzaro B.P."/>
            <person name="Lee S.J."/>
            <person name="Levesque L."/>
            <person name="Li R."/>
            <person name="Lin C.F."/>
            <person name="Lin M.F."/>
            <person name="Lindblad-Toh K."/>
            <person name="Llopart A."/>
            <person name="Long M."/>
            <person name="Low L."/>
            <person name="Lozovsky E."/>
            <person name="Lu J."/>
            <person name="Luo M."/>
            <person name="Machado C.A."/>
            <person name="Makalowski W."/>
            <person name="Marzo M."/>
            <person name="Matsuda M."/>
            <person name="Matzkin L."/>
            <person name="McAllister B."/>
            <person name="McBride C.S."/>
            <person name="McKernan B."/>
            <person name="McKernan K."/>
            <person name="Mendez-Lago M."/>
            <person name="Minx P."/>
            <person name="Mollenhauer M.U."/>
            <person name="Montooth K."/>
            <person name="Mount S.M."/>
            <person name="Mu X."/>
            <person name="Myers E."/>
            <person name="Negre B."/>
            <person name="Newfeld S."/>
            <person name="Nielsen R."/>
            <person name="Noor M.A."/>
            <person name="O'Grady P."/>
            <person name="Pachter L."/>
            <person name="Papaceit M."/>
            <person name="Parisi M.J."/>
            <person name="Parisi M."/>
            <person name="Parts L."/>
            <person name="Pedersen J.S."/>
            <person name="Pesole G."/>
            <person name="Phillippy A.M."/>
            <person name="Ponting C.P."/>
            <person name="Pop M."/>
            <person name="Porcelli D."/>
            <person name="Powell J.R."/>
            <person name="Prohaska S."/>
            <person name="Pruitt K."/>
            <person name="Puig M."/>
            <person name="Quesneville H."/>
            <person name="Ram K.R."/>
            <person name="Rand D."/>
            <person name="Rasmussen M.D."/>
            <person name="Reed L.K."/>
            <person name="Reenan R."/>
            <person name="Reily A."/>
            <person name="Remington K.A."/>
            <person name="Rieger T.T."/>
            <person name="Ritchie M.G."/>
            <person name="Robin C."/>
            <person name="Rogers Y.H."/>
            <person name="Rohde C."/>
            <person name="Rozas J."/>
            <person name="Rubenfield M.J."/>
            <person name="Ruiz A."/>
            <person name="Russo S."/>
            <person name="Salzberg S.L."/>
            <person name="Sanchez-Gracia A."/>
            <person name="Saranga D.J."/>
            <person name="Sato H."/>
            <person name="Schaeffer S.W."/>
            <person name="Schatz M.C."/>
            <person name="Schlenke T."/>
            <person name="Schwartz R."/>
            <person name="Segarra C."/>
            <person name="Singh R.S."/>
            <person name="Sirot L."/>
            <person name="Sirota M."/>
            <person name="Sisneros N.B."/>
            <person name="Smith C.D."/>
            <person name="Smith T.F."/>
            <person name="Spieth J."/>
            <person name="Stage D.E."/>
            <person name="Stark A."/>
            <person name="Stephan W."/>
            <person name="Strausberg R.L."/>
            <person name="Strempel S."/>
            <person name="Sturgill D."/>
            <person name="Sutton G."/>
            <person name="Sutton G.G."/>
            <person name="Tao W."/>
            <person name="Teichmann S."/>
            <person name="Tobari Y.N."/>
            <person name="Tomimura Y."/>
            <person name="Tsolas J.M."/>
            <person name="Valente V.L."/>
            <person name="Venter E."/>
            <person name="Venter J.C."/>
            <person name="Vicario S."/>
            <person name="Vieira F.G."/>
            <person name="Vilella A.J."/>
            <person name="Villasante A."/>
            <person name="Walenz B."/>
            <person name="Wang J."/>
            <person name="Wasserman M."/>
            <person name="Watts T."/>
            <person name="Wilson D."/>
            <person name="Wilson R.K."/>
            <person name="Wing R.A."/>
            <person name="Wolfner M.F."/>
            <person name="Wong A."/>
            <person name="Wong G.K."/>
            <person name="Wu C.I."/>
            <person name="Wu G."/>
            <person name="Yamamoto D."/>
            <person name="Yang H.P."/>
            <person name="Yang S.P."/>
            <person name="Yorke J.A."/>
            <person name="Yoshida K."/>
            <person name="Zdobnov E."/>
            <person name="Zhang P."/>
            <person name="Zhang Y."/>
            <person name="Zimin A.V."/>
            <person name="Baldwin J."/>
            <person name="Abdouelleil A."/>
            <person name="Abdulkadir J."/>
            <person name="Abebe A."/>
            <person name="Abera B."/>
            <person name="Abreu J."/>
            <person name="Acer S.C."/>
            <person name="Aftuck L."/>
            <person name="Alexander A."/>
            <person name="An P."/>
            <person name="Anderson E."/>
            <person name="Anderson S."/>
            <person name="Arachi H."/>
            <person name="Azer M."/>
            <person name="Bachantsang P."/>
            <person name="Barry A."/>
            <person name="Bayul T."/>
            <person name="Berlin A."/>
            <person name="Bessette D."/>
            <person name="Bloom T."/>
            <person name="Blye J."/>
            <person name="Boguslavskiy L."/>
            <person name="Bonnet C."/>
            <person name="Boukhgalter B."/>
            <person name="Bourzgui I."/>
            <person name="Brown A."/>
            <person name="Cahill P."/>
            <person name="Channer S."/>
            <person name="Cheshatsang Y."/>
            <person name="Chuda L."/>
            <person name="Citroen M."/>
            <person name="Collymore A."/>
            <person name="Cooke P."/>
            <person name="Costello M."/>
            <person name="D'Aco K."/>
            <person name="Daza R."/>
            <person name="De Haan G."/>
            <person name="DeGray S."/>
            <person name="DeMaso C."/>
            <person name="Dhargay N."/>
            <person name="Dooley K."/>
            <person name="Dooley E."/>
            <person name="Doricent M."/>
            <person name="Dorje P."/>
            <person name="Dorjee K."/>
            <person name="Dupes A."/>
            <person name="Elong R."/>
            <person name="Falk J."/>
            <person name="Farina A."/>
            <person name="Faro S."/>
            <person name="Ferguson D."/>
            <person name="Fisher S."/>
            <person name="Foley C.D."/>
            <person name="Franke A."/>
            <person name="Friedrich D."/>
            <person name="Gadbois L."/>
            <person name="Gearin G."/>
            <person name="Gearin C.R."/>
            <person name="Giannoukos G."/>
            <person name="Goode T."/>
            <person name="Graham J."/>
            <person name="Grandbois E."/>
            <person name="Grewal S."/>
            <person name="Gyaltsen K."/>
            <person name="Hafez N."/>
            <person name="Hagos B."/>
            <person name="Hall J."/>
            <person name="Henson C."/>
            <person name="Hollinger A."/>
            <person name="Honan T."/>
            <person name="Huard M.D."/>
            <person name="Hughes L."/>
            <person name="Hurhula B."/>
            <person name="Husby M.E."/>
            <person name="Kamat A."/>
            <person name="Kanga B."/>
            <person name="Kashin S."/>
            <person name="Khazanovich D."/>
            <person name="Kisner P."/>
            <person name="Lance K."/>
            <person name="Lara M."/>
            <person name="Lee W."/>
            <person name="Lennon N."/>
            <person name="Letendre F."/>
            <person name="LeVine R."/>
            <person name="Lipovsky A."/>
            <person name="Liu X."/>
            <person name="Liu J."/>
            <person name="Liu S."/>
            <person name="Lokyitsang T."/>
            <person name="Lokyitsang Y."/>
            <person name="Lubonja R."/>
            <person name="Lui A."/>
            <person name="MacDonald P."/>
            <person name="Magnisalis V."/>
            <person name="Maru K."/>
            <person name="Matthews C."/>
            <person name="McCusker W."/>
            <person name="McDonough S."/>
            <person name="Mehta T."/>
            <person name="Meldrim J."/>
            <person name="Meneus L."/>
            <person name="Mihai O."/>
            <person name="Mihalev A."/>
            <person name="Mihova T."/>
            <person name="Mittelman R."/>
            <person name="Mlenga V."/>
            <person name="Montmayeur A."/>
            <person name="Mulrain L."/>
            <person name="Navidi A."/>
            <person name="Naylor J."/>
            <person name="Negash T."/>
            <person name="Nguyen T."/>
            <person name="Nguyen N."/>
            <person name="Nicol R."/>
            <person name="Norbu C."/>
            <person name="Norbu N."/>
            <person name="Novod N."/>
            <person name="O'Neill B."/>
            <person name="Osman S."/>
            <person name="Markiewicz E."/>
            <person name="Oyono O.L."/>
            <person name="Patti C."/>
            <person name="Phunkhang P."/>
            <person name="Pierre F."/>
            <person name="Priest M."/>
            <person name="Raghuraman S."/>
            <person name="Rege F."/>
            <person name="Reyes R."/>
            <person name="Rise C."/>
            <person name="Rogov P."/>
            <person name="Ross K."/>
            <person name="Ryan E."/>
            <person name="Settipalli S."/>
            <person name="Shea T."/>
            <person name="Sherpa N."/>
            <person name="Shi L."/>
            <person name="Shih D."/>
            <person name="Sparrow T."/>
            <person name="Spaulding J."/>
            <person name="Stalker J."/>
            <person name="Stange-Thomann N."/>
            <person name="Stavropoulos S."/>
            <person name="Stone C."/>
            <person name="Strader C."/>
            <person name="Tesfaye S."/>
            <person name="Thomson T."/>
            <person name="Thoulutsang Y."/>
            <person name="Thoulutsang D."/>
            <person name="Topham K."/>
            <person name="Topping I."/>
            <person name="Tsamla T."/>
            <person name="Vassiliev H."/>
            <person name="Vo A."/>
            <person name="Wangchuk T."/>
            <person name="Wangdi T."/>
            <person name="Weiand M."/>
            <person name="Wilkinson J."/>
            <person name="Wilson A."/>
            <person name="Yadav S."/>
            <person name="Young G."/>
            <person name="Yu Q."/>
            <person name="Zembek L."/>
            <person name="Zhong D."/>
            <person name="Zimmer A."/>
            <person name="Zwirko Z."/>
            <person name="Jaffe D.B."/>
            <person name="Alvarez P."/>
            <person name="Brockman W."/>
            <person name="Butler J."/>
            <person name="Chin C."/>
            <person name="Gnerre S."/>
            <person name="Grabherr M."/>
            <person name="Kleber M."/>
            <person name="Mauceli E."/>
            <person name="MacCallum I."/>
        </authorList>
    </citation>
    <scope>NUCLEOTIDE SEQUENCE [LARGE SCALE GENOMIC DNA]</scope>
    <source>
        <strain evidence="9">Tai18E2 / Tucson 14021-0261.01</strain>
    </source>
</reference>
<comment type="function">
    <text evidence="7">Component of the Mediator complex, a coactivator involved in the regulated transcription of nearly all RNA polymerase II-dependent genes. Mediator functions as a bridge to convey information from gene-specific regulatory proteins to the basal RNA polymerase II transcription machinery. Mediator is recruited to promoters by direct interactions with regulatory proteins and serves as a scaffold for the assembly of a functional preinitiation complex with RNA polymerase II and the general transcription factors.</text>
</comment>